<evidence type="ECO:0000313" key="1">
    <source>
        <dbReference type="EMBL" id="CAG8670192.1"/>
    </source>
</evidence>
<comment type="caution">
    <text evidence="1">The sequence shown here is derived from an EMBL/GenBank/DDBJ whole genome shotgun (WGS) entry which is preliminary data.</text>
</comment>
<keyword evidence="2" id="KW-1185">Reference proteome</keyword>
<dbReference type="EMBL" id="CAJVPV010012464">
    <property type="protein sequence ID" value="CAG8670192.1"/>
    <property type="molecule type" value="Genomic_DNA"/>
</dbReference>
<evidence type="ECO:0000313" key="2">
    <source>
        <dbReference type="Proteomes" id="UP000789342"/>
    </source>
</evidence>
<name>A0A9N9EAX0_9GLOM</name>
<accession>A0A9N9EAX0</accession>
<reference evidence="1" key="1">
    <citation type="submission" date="2021-06" db="EMBL/GenBank/DDBJ databases">
        <authorList>
            <person name="Kallberg Y."/>
            <person name="Tangrot J."/>
            <person name="Rosling A."/>
        </authorList>
    </citation>
    <scope>NUCLEOTIDE SEQUENCE</scope>
    <source>
        <strain evidence="1">CL551</strain>
    </source>
</reference>
<sequence length="262" mass="30578">MYRAQWEGKLAINKHGDQPTEGYLPLVEIIYRLPHSLIFNPYTKAQHIYPRRRTKHDPRPMNSFMILTRVVRIVASDPRRNIDLGDGQSCTRICQLIRWGANKREWQIFLNLQEEFKKIHSFFFPKYDYRPKKNITTQNTNDFIIMNSDNYDEFTQSQQRKRSNRRKQNHLSGVLLYPSPAISPISSPVASIILPILDDPLFDYGAHMTHDKLTSNMVSTIPATQAEINFHHSLIIHPKTVDRVLSCPIFPWEPSIAVNCNH</sequence>
<organism evidence="1 2">
    <name type="scientific">Acaulospora morrowiae</name>
    <dbReference type="NCBI Taxonomy" id="94023"/>
    <lineage>
        <taxon>Eukaryota</taxon>
        <taxon>Fungi</taxon>
        <taxon>Fungi incertae sedis</taxon>
        <taxon>Mucoromycota</taxon>
        <taxon>Glomeromycotina</taxon>
        <taxon>Glomeromycetes</taxon>
        <taxon>Diversisporales</taxon>
        <taxon>Acaulosporaceae</taxon>
        <taxon>Acaulospora</taxon>
    </lineage>
</organism>
<dbReference type="Proteomes" id="UP000789342">
    <property type="component" value="Unassembled WGS sequence"/>
</dbReference>
<proteinExistence type="predicted"/>
<dbReference type="AlphaFoldDB" id="A0A9N9EAX0"/>
<gene>
    <name evidence="1" type="ORF">AMORRO_LOCUS10786</name>
</gene>
<protein>
    <submittedName>
        <fullName evidence="1">14960_t:CDS:1</fullName>
    </submittedName>
</protein>
<dbReference type="OrthoDB" id="2409657at2759"/>